<dbReference type="Proteomes" id="UP000005101">
    <property type="component" value="Unassembled WGS sequence"/>
</dbReference>
<evidence type="ECO:0000259" key="3">
    <source>
        <dbReference type="Pfam" id="PF13304"/>
    </source>
</evidence>
<evidence type="ECO:0008006" key="6">
    <source>
        <dbReference type="Google" id="ProtNLM"/>
    </source>
</evidence>
<proteinExistence type="predicted"/>
<dbReference type="Pfam" id="PF12476">
    <property type="entry name" value="DUF3696"/>
    <property type="match status" value="1"/>
</dbReference>
<feature type="domain" description="DUF3696" evidence="1">
    <location>
        <begin position="317"/>
        <end position="369"/>
    </location>
</feature>
<dbReference type="InterPro" id="IPR022532">
    <property type="entry name" value="DUF3696"/>
</dbReference>
<reference evidence="4 5" key="1">
    <citation type="submission" date="2008-12" db="EMBL/GenBank/DDBJ databases">
        <title>Annotation of Bacteroides fragilis strain 3_1_12.</title>
        <authorList>
            <consortium name="The Broad Institute Genome Sequencing Platform"/>
            <person name="Ward D."/>
            <person name="Young S.K."/>
            <person name="Kodira C.D."/>
            <person name="Zeng Q."/>
            <person name="Koehrsen M."/>
            <person name="Alvarado L."/>
            <person name="Berlin A."/>
            <person name="Borenstein D."/>
            <person name="Chen Z."/>
            <person name="Engels R."/>
            <person name="Freedman E."/>
            <person name="Gellesch M."/>
            <person name="Goldberg J."/>
            <person name="Griggs A."/>
            <person name="Gujja S."/>
            <person name="Heiman D."/>
            <person name="Hepburn T."/>
            <person name="Howarth C."/>
            <person name="Jen D."/>
            <person name="Larson L."/>
            <person name="Lewis B."/>
            <person name="Mehta T."/>
            <person name="Park D."/>
            <person name="Pearson M."/>
            <person name="Roberts A."/>
            <person name="Saif S."/>
            <person name="Shea T."/>
            <person name="Shenoy N."/>
            <person name="Sisk P."/>
            <person name="Stolte C."/>
            <person name="Sykes S."/>
            <person name="Walk T."/>
            <person name="White J."/>
            <person name="Yandava C."/>
            <person name="Allen-Vercoe E."/>
            <person name="Strauss J."/>
            <person name="Ambrose C."/>
            <person name="Lander E."/>
            <person name="Nusbaum C."/>
            <person name="Galagan J."/>
            <person name="Birren B."/>
        </authorList>
    </citation>
    <scope>NUCLEOTIDE SEQUENCE [LARGE SCALE GENOMIC DNA]</scope>
    <source>
        <strain evidence="4 5">3_1_12</strain>
    </source>
</reference>
<dbReference type="PANTHER" id="PTHR43581">
    <property type="entry name" value="ATP/GTP PHOSPHATASE"/>
    <property type="match status" value="1"/>
</dbReference>
<dbReference type="Gene3D" id="3.40.50.300">
    <property type="entry name" value="P-loop containing nucleotide triphosphate hydrolases"/>
    <property type="match status" value="2"/>
</dbReference>
<dbReference type="SUPFAM" id="SSF52540">
    <property type="entry name" value="P-loop containing nucleoside triphosphate hydrolases"/>
    <property type="match status" value="1"/>
</dbReference>
<protein>
    <recommendedName>
        <fullName evidence="6">DUF3696 domain-containing protein</fullName>
    </recommendedName>
</protein>
<evidence type="ECO:0000259" key="1">
    <source>
        <dbReference type="Pfam" id="PF12476"/>
    </source>
</evidence>
<gene>
    <name evidence="4" type="ORF">BFAG_01187</name>
</gene>
<feature type="domain" description="Endonuclease GajA/Old nuclease/RecF-like AAA" evidence="2">
    <location>
        <begin position="1"/>
        <end position="102"/>
    </location>
</feature>
<name>A0ABN0BHS9_BACFG</name>
<dbReference type="PIRSF" id="PIRSF034888">
    <property type="entry name" value="P-loop_UCP034888"/>
    <property type="match status" value="1"/>
</dbReference>
<dbReference type="PANTHER" id="PTHR43581:SF2">
    <property type="entry name" value="EXCINUCLEASE ATPASE SUBUNIT"/>
    <property type="match status" value="1"/>
</dbReference>
<evidence type="ECO:0000313" key="5">
    <source>
        <dbReference type="Proteomes" id="UP000005101"/>
    </source>
</evidence>
<dbReference type="InterPro" id="IPR014592">
    <property type="entry name" value="P-loop_UCP034888"/>
</dbReference>
<dbReference type="Pfam" id="PF13175">
    <property type="entry name" value="AAA_15"/>
    <property type="match status" value="1"/>
</dbReference>
<dbReference type="Pfam" id="PF13304">
    <property type="entry name" value="AAA_21"/>
    <property type="match status" value="1"/>
</dbReference>
<dbReference type="EMBL" id="EQ973213">
    <property type="protein sequence ID" value="EFR52492.1"/>
    <property type="molecule type" value="Genomic_DNA"/>
</dbReference>
<dbReference type="InterPro" id="IPR041685">
    <property type="entry name" value="AAA_GajA/Old/RecF-like"/>
</dbReference>
<dbReference type="InterPro" id="IPR027417">
    <property type="entry name" value="P-loop_NTPase"/>
</dbReference>
<accession>A0ABN0BHS9</accession>
<dbReference type="InterPro" id="IPR003959">
    <property type="entry name" value="ATPase_AAA_core"/>
</dbReference>
<dbReference type="InterPro" id="IPR051396">
    <property type="entry name" value="Bact_Antivir_Def_Nuclease"/>
</dbReference>
<feature type="domain" description="ATPase AAA-type core" evidence="3">
    <location>
        <begin position="234"/>
        <end position="306"/>
    </location>
</feature>
<organism evidence="4 5">
    <name type="scientific">Bacteroides fragilis 3_1_12</name>
    <dbReference type="NCBI Taxonomy" id="457424"/>
    <lineage>
        <taxon>Bacteria</taxon>
        <taxon>Pseudomonadati</taxon>
        <taxon>Bacteroidota</taxon>
        <taxon>Bacteroidia</taxon>
        <taxon>Bacteroidales</taxon>
        <taxon>Bacteroidaceae</taxon>
        <taxon>Bacteroides</taxon>
    </lineage>
</organism>
<sequence length="370" mass="41554">MMITKININNFKAIKSLMLAPTSLNLFMGLNGMGKSTVIQSLLLLRQSLKSGLKQLSLNGSMVEIGRGKDALYNFAETEKIHFNLNFVQDKEEKESFLNVSYEYSAKSDVLNLLEGHVDPEIFNQPLFTTDFVFLNAERMSPATAYEMSYDEVTNNHTIGIHGELAAHFLSMYGDSLIVPKSMCLETASSNKLLDQVQEWMKVISPGVNITTEELPQIDKVVVSYGFQTDTISTNRFRPTNVGFGISYILPVIIACLSGIHKLIIIENPEAHLHPKGQAKMGELIARCATAGTQLFIETHSDHIVNGLRVAVKEKVIHSKQVCINYFTKRVEEDQNYTINNPIKIGINGELSDYPQDFIDEWENQLMKLI</sequence>
<evidence type="ECO:0000313" key="4">
    <source>
        <dbReference type="EMBL" id="EFR52492.1"/>
    </source>
</evidence>
<keyword evidence="5" id="KW-1185">Reference proteome</keyword>
<evidence type="ECO:0000259" key="2">
    <source>
        <dbReference type="Pfam" id="PF13175"/>
    </source>
</evidence>